<evidence type="ECO:0000313" key="3">
    <source>
        <dbReference type="Proteomes" id="UP001341840"/>
    </source>
</evidence>
<dbReference type="InterPro" id="IPR032675">
    <property type="entry name" value="LRR_dom_sf"/>
</dbReference>
<keyword evidence="3" id="KW-1185">Reference proteome</keyword>
<dbReference type="EMBL" id="JASCZI010000887">
    <property type="protein sequence ID" value="MED6113708.1"/>
    <property type="molecule type" value="Genomic_DNA"/>
</dbReference>
<dbReference type="Proteomes" id="UP001341840">
    <property type="component" value="Unassembled WGS sequence"/>
</dbReference>
<proteinExistence type="predicted"/>
<dbReference type="SUPFAM" id="SSF52058">
    <property type="entry name" value="L domain-like"/>
    <property type="match status" value="1"/>
</dbReference>
<dbReference type="PANTHER" id="PTHR33463">
    <property type="entry name" value="NB-ARC DOMAIN-CONTAINING PROTEIN-RELATED"/>
    <property type="match status" value="1"/>
</dbReference>
<comment type="caution">
    <text evidence="2">The sequence shown here is derived from an EMBL/GenBank/DDBJ whole genome shotgun (WGS) entry which is preliminary data.</text>
</comment>
<dbReference type="InterPro" id="IPR050905">
    <property type="entry name" value="Plant_NBS-LRR"/>
</dbReference>
<accession>A0ABU6QPF3</accession>
<organism evidence="2 3">
    <name type="scientific">Stylosanthes scabra</name>
    <dbReference type="NCBI Taxonomy" id="79078"/>
    <lineage>
        <taxon>Eukaryota</taxon>
        <taxon>Viridiplantae</taxon>
        <taxon>Streptophyta</taxon>
        <taxon>Embryophyta</taxon>
        <taxon>Tracheophyta</taxon>
        <taxon>Spermatophyta</taxon>
        <taxon>Magnoliopsida</taxon>
        <taxon>eudicotyledons</taxon>
        <taxon>Gunneridae</taxon>
        <taxon>Pentapetalae</taxon>
        <taxon>rosids</taxon>
        <taxon>fabids</taxon>
        <taxon>Fabales</taxon>
        <taxon>Fabaceae</taxon>
        <taxon>Papilionoideae</taxon>
        <taxon>50 kb inversion clade</taxon>
        <taxon>dalbergioids sensu lato</taxon>
        <taxon>Dalbergieae</taxon>
        <taxon>Pterocarpus clade</taxon>
        <taxon>Stylosanthes</taxon>
    </lineage>
</organism>
<protein>
    <recommendedName>
        <fullName evidence="4">Disease resistance protein</fullName>
    </recommendedName>
</protein>
<sequence>MGQDALIADLVKRCIGLGFLQDIYTVKEARDRVQSLLVKLKQTGLLSDSYSNDHFSMQNIVRNAALSIASEDNHVFRLTKGKLDEWPNEEKLENYTDMFLQYCDFIEEFPRSIRCPRVRVFQIDNNDPHLKLPDSFFQEMKELRVLILTGIHLSPLPSSIGLPVELKNLSKLQIFDISNCSKLVHISSNLISSLTRLEELYMRNTSIQWKVNNEQENQNASLSELGNLNELTNLDLQIPNAAHLPKNLFFDRLQNYEIIVGSLDRYSKQEFKMPENHELVRFLAIQQKNV</sequence>
<reference evidence="2 3" key="1">
    <citation type="journal article" date="2023" name="Plants (Basel)">
        <title>Bridging the Gap: Combining Genomics and Transcriptomics Approaches to Understand Stylosanthes scabra, an Orphan Legume from the Brazilian Caatinga.</title>
        <authorList>
            <person name="Ferreira-Neto J.R.C."/>
            <person name="da Silva M.D."/>
            <person name="Binneck E."/>
            <person name="de Melo N.F."/>
            <person name="da Silva R.H."/>
            <person name="de Melo A.L.T.M."/>
            <person name="Pandolfi V."/>
            <person name="Bustamante F.O."/>
            <person name="Brasileiro-Vidal A.C."/>
            <person name="Benko-Iseppon A.M."/>
        </authorList>
    </citation>
    <scope>NUCLEOTIDE SEQUENCE [LARGE SCALE GENOMIC DNA]</scope>
    <source>
        <tissue evidence="2">Leaves</tissue>
    </source>
</reference>
<dbReference type="Gene3D" id="3.80.10.10">
    <property type="entry name" value="Ribonuclease Inhibitor"/>
    <property type="match status" value="1"/>
</dbReference>
<evidence type="ECO:0008006" key="4">
    <source>
        <dbReference type="Google" id="ProtNLM"/>
    </source>
</evidence>
<gene>
    <name evidence="2" type="ORF">PIB30_073311</name>
</gene>
<dbReference type="PANTHER" id="PTHR33463:SF196">
    <property type="entry name" value="NB-ARC DOMAIN DISEASE RESISTANCE PROTEIN"/>
    <property type="match status" value="1"/>
</dbReference>
<keyword evidence="1" id="KW-0611">Plant defense</keyword>
<evidence type="ECO:0000256" key="1">
    <source>
        <dbReference type="ARBA" id="ARBA00022821"/>
    </source>
</evidence>
<name>A0ABU6QPF3_9FABA</name>
<evidence type="ECO:0000313" key="2">
    <source>
        <dbReference type="EMBL" id="MED6113708.1"/>
    </source>
</evidence>